<dbReference type="SUPFAM" id="SSF54862">
    <property type="entry name" value="4Fe-4S ferredoxins"/>
    <property type="match status" value="1"/>
</dbReference>
<accession>A0A645C472</accession>
<evidence type="ECO:0000256" key="1">
    <source>
        <dbReference type="SAM" id="MobiDB-lite"/>
    </source>
</evidence>
<dbReference type="PROSITE" id="PS51379">
    <property type="entry name" value="4FE4S_FER_2"/>
    <property type="match status" value="1"/>
</dbReference>
<dbReference type="SMART" id="SM00900">
    <property type="entry name" value="FMN_bind"/>
    <property type="match status" value="2"/>
</dbReference>
<dbReference type="Pfam" id="PF04205">
    <property type="entry name" value="FMN_bind"/>
    <property type="match status" value="2"/>
</dbReference>
<comment type="caution">
    <text evidence="3">The sequence shown here is derived from an EMBL/GenBank/DDBJ whole genome shotgun (WGS) entry which is preliminary data.</text>
</comment>
<reference evidence="3" key="1">
    <citation type="submission" date="2019-08" db="EMBL/GenBank/DDBJ databases">
        <authorList>
            <person name="Kucharzyk K."/>
            <person name="Murdoch R.W."/>
            <person name="Higgins S."/>
            <person name="Loffler F."/>
        </authorList>
    </citation>
    <scope>NUCLEOTIDE SEQUENCE</scope>
</reference>
<evidence type="ECO:0000259" key="2">
    <source>
        <dbReference type="PROSITE" id="PS51379"/>
    </source>
</evidence>
<feature type="domain" description="4Fe-4S ferredoxin-type" evidence="2">
    <location>
        <begin position="7"/>
        <end position="36"/>
    </location>
</feature>
<feature type="compositionally biased region" description="Pro residues" evidence="1">
    <location>
        <begin position="192"/>
        <end position="208"/>
    </location>
</feature>
<dbReference type="InterPro" id="IPR017896">
    <property type="entry name" value="4Fe4S_Fe-S-bd"/>
</dbReference>
<dbReference type="PROSITE" id="PS00198">
    <property type="entry name" value="4FE4S_FER_1"/>
    <property type="match status" value="1"/>
</dbReference>
<dbReference type="InterPro" id="IPR017900">
    <property type="entry name" value="4Fe4S_Fe_S_CS"/>
</dbReference>
<organism evidence="3">
    <name type="scientific">bioreactor metagenome</name>
    <dbReference type="NCBI Taxonomy" id="1076179"/>
    <lineage>
        <taxon>unclassified sequences</taxon>
        <taxon>metagenomes</taxon>
        <taxon>ecological metagenomes</taxon>
    </lineage>
</organism>
<evidence type="ECO:0000313" key="3">
    <source>
        <dbReference type="EMBL" id="MPM68754.1"/>
    </source>
</evidence>
<feature type="region of interest" description="Disordered" evidence="1">
    <location>
        <begin position="188"/>
        <end position="213"/>
    </location>
</feature>
<gene>
    <name evidence="3" type="ORF">SDC9_115688</name>
</gene>
<proteinExistence type="predicted"/>
<dbReference type="InterPro" id="IPR007329">
    <property type="entry name" value="FMN-bd"/>
</dbReference>
<dbReference type="GO" id="GO:0016020">
    <property type="term" value="C:membrane"/>
    <property type="evidence" value="ECO:0007669"/>
    <property type="project" value="InterPro"/>
</dbReference>
<dbReference type="Gene3D" id="3.90.1010.20">
    <property type="match status" value="2"/>
</dbReference>
<sequence length="318" mass="32299">MGISLYRTSVVRSSECIDCMSCVTVCPRKNVTANPKPAFAAAIAVIGMSGMYYAGNLAGSAAADRAAVSAGETLSSAETAVSGQYIDGVYTGSATGYHGLTEVEVTVANGYITSVEVLSTGDDLEFFNLAKSTVIPGILSAQSIVVDTVSGATFSSGGILGAVSDALKNALNVSSEVQTIVTDNSALTPTPVLTPSPTPVATPTPTPTAVPTAAPTASGPIALADGDYSGTGSGFRGSTVVTVTVKDGFITAITIESYRDDNEYFSRAKNKVISYIIDAQSPDVDAVSGATYSSNGIMDAVADALGIDFTATQSSHRH</sequence>
<dbReference type="AlphaFoldDB" id="A0A645C472"/>
<dbReference type="EMBL" id="VSSQ01022440">
    <property type="protein sequence ID" value="MPM68754.1"/>
    <property type="molecule type" value="Genomic_DNA"/>
</dbReference>
<dbReference type="GO" id="GO:0010181">
    <property type="term" value="F:FMN binding"/>
    <property type="evidence" value="ECO:0007669"/>
    <property type="project" value="InterPro"/>
</dbReference>
<name>A0A645C472_9ZZZZ</name>
<protein>
    <recommendedName>
        <fullName evidence="2">4Fe-4S ferredoxin-type domain-containing protein</fullName>
    </recommendedName>
</protein>